<reference evidence="3" key="1">
    <citation type="submission" date="2025-08" db="UniProtKB">
        <authorList>
            <consortium name="RefSeq"/>
        </authorList>
    </citation>
    <scope>IDENTIFICATION</scope>
    <source>
        <tissue evidence="3">Fruit stalk</tissue>
    </source>
</reference>
<dbReference type="AlphaFoldDB" id="A0A6P5YCZ3"/>
<accession>A0A6P5YCZ3</accession>
<protein>
    <submittedName>
        <fullName evidence="3">Uncharacterized protein LOC111290730</fullName>
    </submittedName>
</protein>
<dbReference type="RefSeq" id="XP_022737911.1">
    <property type="nucleotide sequence ID" value="XM_022882176.1"/>
</dbReference>
<evidence type="ECO:0000313" key="3">
    <source>
        <dbReference type="RefSeq" id="XP_022737911.1"/>
    </source>
</evidence>
<name>A0A6P5YCZ3_DURZI</name>
<dbReference type="KEGG" id="dzi:111290730"/>
<gene>
    <name evidence="3" type="primary">LOC111290730</name>
</gene>
<organism evidence="2 3">
    <name type="scientific">Durio zibethinus</name>
    <name type="common">Durian</name>
    <dbReference type="NCBI Taxonomy" id="66656"/>
    <lineage>
        <taxon>Eukaryota</taxon>
        <taxon>Viridiplantae</taxon>
        <taxon>Streptophyta</taxon>
        <taxon>Embryophyta</taxon>
        <taxon>Tracheophyta</taxon>
        <taxon>Spermatophyta</taxon>
        <taxon>Magnoliopsida</taxon>
        <taxon>eudicotyledons</taxon>
        <taxon>Gunneridae</taxon>
        <taxon>Pentapetalae</taxon>
        <taxon>rosids</taxon>
        <taxon>malvids</taxon>
        <taxon>Malvales</taxon>
        <taxon>Malvaceae</taxon>
        <taxon>Helicteroideae</taxon>
        <taxon>Durio</taxon>
    </lineage>
</organism>
<proteinExistence type="predicted"/>
<evidence type="ECO:0000256" key="1">
    <source>
        <dbReference type="SAM" id="MobiDB-lite"/>
    </source>
</evidence>
<evidence type="ECO:0000313" key="2">
    <source>
        <dbReference type="Proteomes" id="UP000515121"/>
    </source>
</evidence>
<sequence>MIIMCSETSPRVSFSHDLGQADLPIELNESRRDTMLLESCSDFEFNICSSSFEQESSSADELFANGMIVPVRHHEKRQVQKCEVPAFVSFPPRPKLSTAEDSKKESTRQIMPVKAGLEEKPQSKSFWGFKRSSSLNCDIKKSLIFSLPLLSRSNSTGSALNPKRSSIKDSNKHISQKFSSISMTKSSSPSSSSSSCCNAYQFPQKPPLKKNHGNAYGNGVRISPVLNVPTPYISKGTANIFGLGSFLRNGKDKKSRK</sequence>
<feature type="region of interest" description="Disordered" evidence="1">
    <location>
        <begin position="154"/>
        <end position="173"/>
    </location>
</feature>
<dbReference type="PANTHER" id="PTHR36757">
    <property type="entry name" value="BNAANNG22500D PROTEIN"/>
    <property type="match status" value="1"/>
</dbReference>
<dbReference type="Proteomes" id="UP000515121">
    <property type="component" value="Unplaced"/>
</dbReference>
<dbReference type="PANTHER" id="PTHR36757:SF4">
    <property type="entry name" value="DUF4005 DOMAIN-CONTAINING PROTEIN"/>
    <property type="match status" value="1"/>
</dbReference>
<dbReference type="GeneID" id="111290730"/>
<dbReference type="OrthoDB" id="1106808at2759"/>
<keyword evidence="2" id="KW-1185">Reference proteome</keyword>